<dbReference type="GO" id="GO:0019262">
    <property type="term" value="P:N-acetylneuraminate catabolic process"/>
    <property type="evidence" value="ECO:0007669"/>
    <property type="project" value="TreeGrafter"/>
</dbReference>
<dbReference type="InterPro" id="IPR043129">
    <property type="entry name" value="ATPase_NBD"/>
</dbReference>
<evidence type="ECO:0000313" key="2">
    <source>
        <dbReference type="Proteomes" id="UP000700706"/>
    </source>
</evidence>
<keyword evidence="1" id="KW-0418">Kinase</keyword>
<dbReference type="Proteomes" id="UP000700706">
    <property type="component" value="Unassembled WGS sequence"/>
</dbReference>
<dbReference type="PANTHER" id="PTHR18964">
    <property type="entry name" value="ROK (REPRESSOR, ORF, KINASE) FAMILY"/>
    <property type="match status" value="1"/>
</dbReference>
<proteinExistence type="predicted"/>
<evidence type="ECO:0000313" key="1">
    <source>
        <dbReference type="EMBL" id="MBW8726318.1"/>
    </source>
</evidence>
<reference evidence="1" key="1">
    <citation type="submission" date="2020-06" db="EMBL/GenBank/DDBJ databases">
        <title>Stable isotope informed genome-resolved metagenomics uncovers potential trophic interactions in rhizosphere soil.</title>
        <authorList>
            <person name="Starr E.P."/>
            <person name="Shi S."/>
            <person name="Blazewicz S.J."/>
            <person name="Koch B.J."/>
            <person name="Probst A.J."/>
            <person name="Hungate B.A."/>
            <person name="Pett-Ridge J."/>
            <person name="Firestone M.K."/>
            <person name="Banfield J.F."/>
        </authorList>
    </citation>
    <scope>NUCLEOTIDE SEQUENCE</scope>
    <source>
        <strain evidence="1">YM_69_17</strain>
    </source>
</reference>
<dbReference type="Pfam" id="PF00480">
    <property type="entry name" value="ROK"/>
    <property type="match status" value="1"/>
</dbReference>
<dbReference type="NCBIfam" id="NF003461">
    <property type="entry name" value="PRK05082.1"/>
    <property type="match status" value="1"/>
</dbReference>
<name>A0A952FKH6_9PROT</name>
<dbReference type="SUPFAM" id="SSF53067">
    <property type="entry name" value="Actin-like ATPase domain"/>
    <property type="match status" value="1"/>
</dbReference>
<gene>
    <name evidence="1" type="ORF">JF625_14315</name>
</gene>
<dbReference type="GO" id="GO:0009384">
    <property type="term" value="F:N-acylmannosamine kinase activity"/>
    <property type="evidence" value="ECO:0007669"/>
    <property type="project" value="UniProtKB-EC"/>
</dbReference>
<dbReference type="InterPro" id="IPR049874">
    <property type="entry name" value="ROK_cs"/>
</dbReference>
<dbReference type="EMBL" id="JAEKLZ010000208">
    <property type="protein sequence ID" value="MBW8726318.1"/>
    <property type="molecule type" value="Genomic_DNA"/>
</dbReference>
<sequence length="289" mass="28941">MEPAVTVVDLGGTKIAAARVAGAKVLERRQAPTPRDGKFESLVEAVAALVAGWADGPVGVATTGLVRDGRLSATNPGTLPVPPESPLVAALQDRLGVTVRAVNDAQAAAWGEFRHGAAQGVGSMVFLTVSTGVGGGLVLDGKLRVGPGGLAGHLGHVVAMPDGPLCGCGRRGCVEAVASGRALAAAATEAFGEEMDAPALFQSTDPTASALIDRAAAAIARLLSDLKAALDLDLAVIGGGVGLADGFLGRVEQALAAEPRQFRLPLRPAALGHDAGLIGMADLLADQPR</sequence>
<dbReference type="InterPro" id="IPR000600">
    <property type="entry name" value="ROK"/>
</dbReference>
<dbReference type="Gene3D" id="3.30.420.40">
    <property type="match status" value="2"/>
</dbReference>
<dbReference type="EC" id="2.7.1.60" evidence="1"/>
<organism evidence="1 2">
    <name type="scientific">Inquilinus limosus</name>
    <dbReference type="NCBI Taxonomy" id="171674"/>
    <lineage>
        <taxon>Bacteria</taxon>
        <taxon>Pseudomonadati</taxon>
        <taxon>Pseudomonadota</taxon>
        <taxon>Alphaproteobacteria</taxon>
        <taxon>Rhodospirillales</taxon>
        <taxon>Rhodospirillaceae</taxon>
        <taxon>Inquilinus</taxon>
    </lineage>
</organism>
<dbReference type="AlphaFoldDB" id="A0A952FKH6"/>
<accession>A0A952FKH6</accession>
<dbReference type="PROSITE" id="PS01125">
    <property type="entry name" value="ROK"/>
    <property type="match status" value="1"/>
</dbReference>
<comment type="caution">
    <text evidence="1">The sequence shown here is derived from an EMBL/GenBank/DDBJ whole genome shotgun (WGS) entry which is preliminary data.</text>
</comment>
<dbReference type="PANTHER" id="PTHR18964:SF169">
    <property type="entry name" value="N-ACETYLMANNOSAMINE KINASE"/>
    <property type="match status" value="1"/>
</dbReference>
<keyword evidence="1" id="KW-0808">Transferase</keyword>
<protein>
    <submittedName>
        <fullName evidence="1">N-acetylmannosamine kinase</fullName>
        <ecNumber evidence="1">2.7.1.60</ecNumber>
    </submittedName>
</protein>